<dbReference type="InterPro" id="IPR043128">
    <property type="entry name" value="Rev_trsase/Diguanyl_cyclase"/>
</dbReference>
<keyword evidence="1" id="KW-0472">Membrane</keyword>
<proteinExistence type="predicted"/>
<keyword evidence="1" id="KW-0812">Transmembrane</keyword>
<reference evidence="3" key="1">
    <citation type="submission" date="2023-07" db="EMBL/GenBank/DDBJ databases">
        <title>Genome content predicts the carbon catabolic preferences of heterotrophic bacteria.</title>
        <authorList>
            <person name="Gralka M."/>
        </authorList>
    </citation>
    <scope>NUCLEOTIDE SEQUENCE</scope>
    <source>
        <strain evidence="3">F2M12</strain>
    </source>
</reference>
<keyword evidence="3" id="KW-0548">Nucleotidyltransferase</keyword>
<dbReference type="RefSeq" id="WP_062088227.1">
    <property type="nucleotide sequence ID" value="NZ_CP014322.1"/>
</dbReference>
<feature type="transmembrane region" description="Helical" evidence="1">
    <location>
        <begin position="6"/>
        <end position="26"/>
    </location>
</feature>
<accession>A0AAW7Z252</accession>
<keyword evidence="1" id="KW-1133">Transmembrane helix</keyword>
<dbReference type="Proteomes" id="UP001170717">
    <property type="component" value="Unassembled WGS sequence"/>
</dbReference>
<dbReference type="EMBL" id="JAUOQI010000010">
    <property type="protein sequence ID" value="MDO6578526.1"/>
    <property type="molecule type" value="Genomic_DNA"/>
</dbReference>
<dbReference type="EC" id="2.7.7.65" evidence="3"/>
<dbReference type="SUPFAM" id="SSF55073">
    <property type="entry name" value="Nucleotide cyclase"/>
    <property type="match status" value="1"/>
</dbReference>
<feature type="transmembrane region" description="Helical" evidence="1">
    <location>
        <begin position="65"/>
        <end position="87"/>
    </location>
</feature>
<dbReference type="AlphaFoldDB" id="A0AAW7Z252"/>
<dbReference type="NCBIfam" id="TIGR00254">
    <property type="entry name" value="GGDEF"/>
    <property type="match status" value="1"/>
</dbReference>
<keyword evidence="3" id="KW-0808">Transferase</keyword>
<dbReference type="GeneID" id="83259520"/>
<feature type="transmembrane region" description="Helical" evidence="1">
    <location>
        <begin position="122"/>
        <end position="140"/>
    </location>
</feature>
<name>A0AAW7Z252_9ALTE</name>
<sequence>MLYFFLATCILVSISVCAALCGYFTIKTVYQKKTIFRYWSIASGLLCGSLVTRLCDTLFALPSSFFILGLIALLVGFYQIFLGLESLQKHKDYKLNRHALPVLGVGVSGICVLWTMPALAESVAMFFCAALVLLSEGVLYNDNRVKEERRALLRRLLLISSFSLFLHGTVSVVNSITGGMDDLSLLYQFTSMQMVISAALIVLSLMRCSTEPASQSRYARSLSRSGAVVLTRDDFIQQAIKKLQQTDKDENVLLLVEIDGYQEVIDNYGASAGESASYQVGQSLIHFTRSNDIAGQISESKFAIMLSGVTIDSVHVVADRLVKQVFSKNVQTLESAPMFTASIGIAPSSDIVFSWQQGEPFDVASIKRQDGTSLVYMLPSLLTATL</sequence>
<feature type="transmembrane region" description="Helical" evidence="1">
    <location>
        <begin position="99"/>
        <end position="116"/>
    </location>
</feature>
<evidence type="ECO:0000313" key="4">
    <source>
        <dbReference type="Proteomes" id="UP001170717"/>
    </source>
</evidence>
<feature type="transmembrane region" description="Helical" evidence="1">
    <location>
        <begin position="152"/>
        <end position="173"/>
    </location>
</feature>
<feature type="domain" description="GGDEF" evidence="2">
    <location>
        <begin position="249"/>
        <end position="380"/>
    </location>
</feature>
<gene>
    <name evidence="3" type="ORF">Q4527_14075</name>
</gene>
<comment type="caution">
    <text evidence="3">The sequence shown here is derived from an EMBL/GenBank/DDBJ whole genome shotgun (WGS) entry which is preliminary data.</text>
</comment>
<dbReference type="InterPro" id="IPR000160">
    <property type="entry name" value="GGDEF_dom"/>
</dbReference>
<dbReference type="SMART" id="SM00267">
    <property type="entry name" value="GGDEF"/>
    <property type="match status" value="1"/>
</dbReference>
<organism evidence="3 4">
    <name type="scientific">Alteromonas stellipolaris</name>
    <dbReference type="NCBI Taxonomy" id="233316"/>
    <lineage>
        <taxon>Bacteria</taxon>
        <taxon>Pseudomonadati</taxon>
        <taxon>Pseudomonadota</taxon>
        <taxon>Gammaproteobacteria</taxon>
        <taxon>Alteromonadales</taxon>
        <taxon>Alteromonadaceae</taxon>
        <taxon>Alteromonas/Salinimonas group</taxon>
        <taxon>Alteromonas</taxon>
    </lineage>
</organism>
<dbReference type="GO" id="GO:0052621">
    <property type="term" value="F:diguanylate cyclase activity"/>
    <property type="evidence" value="ECO:0007669"/>
    <property type="project" value="UniProtKB-EC"/>
</dbReference>
<protein>
    <submittedName>
        <fullName evidence="3">Diguanylate cyclase</fullName>
        <ecNumber evidence="3">2.7.7.65</ecNumber>
    </submittedName>
</protein>
<feature type="transmembrane region" description="Helical" evidence="1">
    <location>
        <begin position="185"/>
        <end position="206"/>
    </location>
</feature>
<evidence type="ECO:0000313" key="3">
    <source>
        <dbReference type="EMBL" id="MDO6578526.1"/>
    </source>
</evidence>
<evidence type="ECO:0000259" key="2">
    <source>
        <dbReference type="PROSITE" id="PS50887"/>
    </source>
</evidence>
<dbReference type="Pfam" id="PF00990">
    <property type="entry name" value="GGDEF"/>
    <property type="match status" value="1"/>
</dbReference>
<dbReference type="InterPro" id="IPR029787">
    <property type="entry name" value="Nucleotide_cyclase"/>
</dbReference>
<dbReference type="PROSITE" id="PS50887">
    <property type="entry name" value="GGDEF"/>
    <property type="match status" value="1"/>
</dbReference>
<feature type="transmembrane region" description="Helical" evidence="1">
    <location>
        <begin position="38"/>
        <end position="59"/>
    </location>
</feature>
<dbReference type="Gene3D" id="3.30.70.270">
    <property type="match status" value="1"/>
</dbReference>
<evidence type="ECO:0000256" key="1">
    <source>
        <dbReference type="SAM" id="Phobius"/>
    </source>
</evidence>